<comment type="caution">
    <text evidence="12">The sequence shown here is derived from an EMBL/GenBank/DDBJ whole genome shotgun (WGS) entry which is preliminary data.</text>
</comment>
<evidence type="ECO:0000256" key="9">
    <source>
        <dbReference type="RuleBase" id="RU363032"/>
    </source>
</evidence>
<evidence type="ECO:0000256" key="4">
    <source>
        <dbReference type="ARBA" id="ARBA00022692"/>
    </source>
</evidence>
<reference evidence="12" key="1">
    <citation type="journal article" date="2014" name="Int. J. Syst. Evol. Microbiol.">
        <title>Complete genome sequence of Corynebacterium casei LMG S-19264T (=DSM 44701T), isolated from a smear-ripened cheese.</title>
        <authorList>
            <consortium name="US DOE Joint Genome Institute (JGI-PGF)"/>
            <person name="Walter F."/>
            <person name="Albersmeier A."/>
            <person name="Kalinowski J."/>
            <person name="Ruckert C."/>
        </authorList>
    </citation>
    <scope>NUCLEOTIDE SEQUENCE</scope>
    <source>
        <strain evidence="12">CGMCC 1.12919</strain>
    </source>
</reference>
<dbReference type="EMBL" id="BMGG01000006">
    <property type="protein sequence ID" value="GGC72343.1"/>
    <property type="molecule type" value="Genomic_DNA"/>
</dbReference>
<dbReference type="AlphaFoldDB" id="A0A916UHP7"/>
<comment type="subcellular location">
    <subcellularLocation>
        <location evidence="1 9">Cell membrane</location>
        <topology evidence="1 9">Multi-pass membrane protein</topology>
    </subcellularLocation>
</comment>
<dbReference type="Gene3D" id="1.10.3720.10">
    <property type="entry name" value="MetI-like"/>
    <property type="match status" value="1"/>
</dbReference>
<dbReference type="Pfam" id="PF12911">
    <property type="entry name" value="OppC_N"/>
    <property type="match status" value="1"/>
</dbReference>
<feature type="domain" description="ABC transmembrane type-1" evidence="11">
    <location>
        <begin position="104"/>
        <end position="293"/>
    </location>
</feature>
<evidence type="ECO:0000313" key="12">
    <source>
        <dbReference type="EMBL" id="GGC72343.1"/>
    </source>
</evidence>
<keyword evidence="2 9" id="KW-0813">Transport</keyword>
<evidence type="ECO:0000256" key="10">
    <source>
        <dbReference type="SAM" id="MobiDB-lite"/>
    </source>
</evidence>
<keyword evidence="13" id="KW-1185">Reference proteome</keyword>
<protein>
    <submittedName>
        <fullName evidence="12">Peptide ABC transporter permease</fullName>
    </submittedName>
</protein>
<dbReference type="PROSITE" id="PS50928">
    <property type="entry name" value="ABC_TM1"/>
    <property type="match status" value="1"/>
</dbReference>
<proteinExistence type="inferred from homology"/>
<keyword evidence="5" id="KW-0571">Peptide transport</keyword>
<dbReference type="InterPro" id="IPR000515">
    <property type="entry name" value="MetI-like"/>
</dbReference>
<organism evidence="12 13">
    <name type="scientific">Chelatococcus reniformis</name>
    <dbReference type="NCBI Taxonomy" id="1494448"/>
    <lineage>
        <taxon>Bacteria</taxon>
        <taxon>Pseudomonadati</taxon>
        <taxon>Pseudomonadota</taxon>
        <taxon>Alphaproteobacteria</taxon>
        <taxon>Hyphomicrobiales</taxon>
        <taxon>Chelatococcaceae</taxon>
        <taxon>Chelatococcus</taxon>
    </lineage>
</organism>
<evidence type="ECO:0000259" key="11">
    <source>
        <dbReference type="PROSITE" id="PS50928"/>
    </source>
</evidence>
<dbReference type="Pfam" id="PF00528">
    <property type="entry name" value="BPD_transp_1"/>
    <property type="match status" value="1"/>
</dbReference>
<name>A0A916UHP7_9HYPH</name>
<dbReference type="GO" id="GO:0015833">
    <property type="term" value="P:peptide transport"/>
    <property type="evidence" value="ECO:0007669"/>
    <property type="project" value="UniProtKB-KW"/>
</dbReference>
<dbReference type="GO" id="GO:0005886">
    <property type="term" value="C:plasma membrane"/>
    <property type="evidence" value="ECO:0007669"/>
    <property type="project" value="UniProtKB-SubCell"/>
</dbReference>
<feature type="transmembrane region" description="Helical" evidence="9">
    <location>
        <begin position="270"/>
        <end position="292"/>
    </location>
</feature>
<reference evidence="12" key="2">
    <citation type="submission" date="2020-09" db="EMBL/GenBank/DDBJ databases">
        <authorList>
            <person name="Sun Q."/>
            <person name="Zhou Y."/>
        </authorList>
    </citation>
    <scope>NUCLEOTIDE SEQUENCE</scope>
    <source>
        <strain evidence="12">CGMCC 1.12919</strain>
    </source>
</reference>
<keyword evidence="3" id="KW-1003">Cell membrane</keyword>
<dbReference type="GO" id="GO:0055085">
    <property type="term" value="P:transmembrane transport"/>
    <property type="evidence" value="ECO:0007669"/>
    <property type="project" value="InterPro"/>
</dbReference>
<evidence type="ECO:0000256" key="7">
    <source>
        <dbReference type="ARBA" id="ARBA00022989"/>
    </source>
</evidence>
<evidence type="ECO:0000256" key="8">
    <source>
        <dbReference type="ARBA" id="ARBA00023136"/>
    </source>
</evidence>
<evidence type="ECO:0000313" key="13">
    <source>
        <dbReference type="Proteomes" id="UP000637002"/>
    </source>
</evidence>
<dbReference type="RefSeq" id="WP_188610334.1">
    <property type="nucleotide sequence ID" value="NZ_BMGG01000006.1"/>
</dbReference>
<comment type="similarity">
    <text evidence="9">Belongs to the binding-protein-dependent transport system permease family.</text>
</comment>
<dbReference type="PANTHER" id="PTHR43386:SF1">
    <property type="entry name" value="D,D-DIPEPTIDE TRANSPORT SYSTEM PERMEASE PROTEIN DDPC-RELATED"/>
    <property type="match status" value="1"/>
</dbReference>
<gene>
    <name evidence="12" type="ORF">GCM10010994_33440</name>
</gene>
<feature type="transmembrane region" description="Helical" evidence="9">
    <location>
        <begin position="224"/>
        <end position="250"/>
    </location>
</feature>
<keyword evidence="4 9" id="KW-0812">Transmembrane</keyword>
<dbReference type="InterPro" id="IPR025966">
    <property type="entry name" value="OppC_N"/>
</dbReference>
<sequence>MNDATATAAPAPAAPESPTAATLHRMRRHKGFMIGAGILAVMVLVGLLAPLLAPHDPYLQSLAKRRIPPIWHAWFYGSPRATTLHLLGTDQLGRDYLSRMLYGARISLAIGLSTALISAVIGTALGMLAGYFRGHVDAVVSFLISARLCVPLILVALTVVALVGSSLMTLILVLGLLLWDRFAVITRTATMQLANADFVLASRAAGSSWLRILASEIFPNLANAWIVVLTLEMANAIVIEAALSFLGLGVQAPLPSWGLMLAEGRNDMFFNPWIIAIPGAALFALVLAINLLGDGLRDVTAPEGRGGALA</sequence>
<evidence type="ECO:0000256" key="1">
    <source>
        <dbReference type="ARBA" id="ARBA00004651"/>
    </source>
</evidence>
<evidence type="ECO:0000256" key="6">
    <source>
        <dbReference type="ARBA" id="ARBA00022927"/>
    </source>
</evidence>
<dbReference type="Proteomes" id="UP000637002">
    <property type="component" value="Unassembled WGS sequence"/>
</dbReference>
<dbReference type="CDD" id="cd06261">
    <property type="entry name" value="TM_PBP2"/>
    <property type="match status" value="1"/>
</dbReference>
<dbReference type="GO" id="GO:0015031">
    <property type="term" value="P:protein transport"/>
    <property type="evidence" value="ECO:0007669"/>
    <property type="project" value="UniProtKB-KW"/>
</dbReference>
<feature type="region of interest" description="Disordered" evidence="10">
    <location>
        <begin position="1"/>
        <end position="20"/>
    </location>
</feature>
<feature type="transmembrane region" description="Helical" evidence="9">
    <location>
        <begin position="32"/>
        <end position="51"/>
    </location>
</feature>
<keyword evidence="7 9" id="KW-1133">Transmembrane helix</keyword>
<accession>A0A916UHP7</accession>
<dbReference type="InterPro" id="IPR035906">
    <property type="entry name" value="MetI-like_sf"/>
</dbReference>
<evidence type="ECO:0000256" key="2">
    <source>
        <dbReference type="ARBA" id="ARBA00022448"/>
    </source>
</evidence>
<dbReference type="InterPro" id="IPR050366">
    <property type="entry name" value="BP-dependent_transpt_permease"/>
</dbReference>
<keyword evidence="6" id="KW-0653">Protein transport</keyword>
<keyword evidence="8 9" id="KW-0472">Membrane</keyword>
<dbReference type="SUPFAM" id="SSF161098">
    <property type="entry name" value="MetI-like"/>
    <property type="match status" value="1"/>
</dbReference>
<feature type="transmembrane region" description="Helical" evidence="9">
    <location>
        <begin position="108"/>
        <end position="132"/>
    </location>
</feature>
<dbReference type="PANTHER" id="PTHR43386">
    <property type="entry name" value="OLIGOPEPTIDE TRANSPORT SYSTEM PERMEASE PROTEIN APPC"/>
    <property type="match status" value="1"/>
</dbReference>
<evidence type="ECO:0000256" key="5">
    <source>
        <dbReference type="ARBA" id="ARBA00022856"/>
    </source>
</evidence>
<feature type="transmembrane region" description="Helical" evidence="9">
    <location>
        <begin position="152"/>
        <end position="179"/>
    </location>
</feature>
<evidence type="ECO:0000256" key="3">
    <source>
        <dbReference type="ARBA" id="ARBA00022475"/>
    </source>
</evidence>